<reference evidence="1" key="1">
    <citation type="submission" date="2021-01" db="EMBL/GenBank/DDBJ databases">
        <authorList>
            <person name="Corre E."/>
            <person name="Pelletier E."/>
            <person name="Niang G."/>
            <person name="Scheremetjew M."/>
            <person name="Finn R."/>
            <person name="Kale V."/>
            <person name="Holt S."/>
            <person name="Cochrane G."/>
            <person name="Meng A."/>
            <person name="Brown T."/>
            <person name="Cohen L."/>
        </authorList>
    </citation>
    <scope>NUCLEOTIDE SEQUENCE</scope>
    <source>
        <strain evidence="1">CCMP1243</strain>
    </source>
</reference>
<dbReference type="EMBL" id="HBHJ01000495">
    <property type="protein sequence ID" value="CAD9660175.1"/>
    <property type="molecule type" value="Transcribed_RNA"/>
</dbReference>
<sequence length="279" mass="32362">MHAFYTKENLQSRLGSLSLPTRDGFHGSGRGILRQDNSLVGVPFEAILARTGDLGKVTTDSVSAMVLRLLALMLDDEFQAISKVATDAHNGTFKATEPKGHPRMMNKALSRDDHLLELSPRTMMNIDIVRNALTFDTVEDLTGAVGQLRQTLGDPVRVKNMFAFHKQRAEAQFHYRTLMINWLYDAQCTFRDLVERPQNVELLDTFKEAAPWNPNEPWCRWRRHAHLAVEILKGRQKMHLLYKVYRASDETQLYLDFKPKEREARTWRWCRRWWLPGLV</sequence>
<organism evidence="1">
    <name type="scientific">Rhizochromulina marina</name>
    <dbReference type="NCBI Taxonomy" id="1034831"/>
    <lineage>
        <taxon>Eukaryota</taxon>
        <taxon>Sar</taxon>
        <taxon>Stramenopiles</taxon>
        <taxon>Ochrophyta</taxon>
        <taxon>Dictyochophyceae</taxon>
        <taxon>Rhizochromulinales</taxon>
        <taxon>Rhizochromulina</taxon>
    </lineage>
</organism>
<dbReference type="AlphaFoldDB" id="A0A7S2W0T9"/>
<proteinExistence type="predicted"/>
<gene>
    <name evidence="1" type="ORF">RMAR1173_LOCUS339</name>
</gene>
<protein>
    <submittedName>
        <fullName evidence="1">Uncharacterized protein</fullName>
    </submittedName>
</protein>
<accession>A0A7S2W0T9</accession>
<name>A0A7S2W0T9_9STRA</name>
<evidence type="ECO:0000313" key="1">
    <source>
        <dbReference type="EMBL" id="CAD9660175.1"/>
    </source>
</evidence>